<feature type="compositionally biased region" description="Basic and acidic residues" evidence="1">
    <location>
        <begin position="439"/>
        <end position="460"/>
    </location>
</feature>
<dbReference type="EMBL" id="JAPDMZ010000001">
    <property type="protein sequence ID" value="KAK0558085.1"/>
    <property type="molecule type" value="Genomic_DNA"/>
</dbReference>
<organism evidence="3 4">
    <name type="scientific">Tilletia horrida</name>
    <dbReference type="NCBI Taxonomy" id="155126"/>
    <lineage>
        <taxon>Eukaryota</taxon>
        <taxon>Fungi</taxon>
        <taxon>Dikarya</taxon>
        <taxon>Basidiomycota</taxon>
        <taxon>Ustilaginomycotina</taxon>
        <taxon>Exobasidiomycetes</taxon>
        <taxon>Tilletiales</taxon>
        <taxon>Tilletiaceae</taxon>
        <taxon>Tilletia</taxon>
    </lineage>
</organism>
<evidence type="ECO:0000313" key="4">
    <source>
        <dbReference type="Proteomes" id="UP001176517"/>
    </source>
</evidence>
<accession>A0AAN6GVL3</accession>
<protein>
    <recommendedName>
        <fullName evidence="2">LYR motif-containing protein Cup1-like N-terminal domain-containing protein</fullName>
    </recommendedName>
</protein>
<gene>
    <name evidence="3" type="ORF">OC846_000078</name>
</gene>
<evidence type="ECO:0000259" key="2">
    <source>
        <dbReference type="Pfam" id="PF20263"/>
    </source>
</evidence>
<feature type="domain" description="LYR motif-containing protein Cup1-like N-terminal" evidence="2">
    <location>
        <begin position="90"/>
        <end position="140"/>
    </location>
</feature>
<evidence type="ECO:0000313" key="3">
    <source>
        <dbReference type="EMBL" id="KAK0558085.1"/>
    </source>
</evidence>
<feature type="region of interest" description="Disordered" evidence="1">
    <location>
        <begin position="318"/>
        <end position="376"/>
    </location>
</feature>
<evidence type="ECO:0000256" key="1">
    <source>
        <dbReference type="SAM" id="MobiDB-lite"/>
    </source>
</evidence>
<feature type="compositionally biased region" description="Basic and acidic residues" evidence="1">
    <location>
        <begin position="349"/>
        <end position="376"/>
    </location>
</feature>
<name>A0AAN6GVL3_9BASI</name>
<feature type="region of interest" description="Disordered" evidence="1">
    <location>
        <begin position="266"/>
        <end position="286"/>
    </location>
</feature>
<comment type="caution">
    <text evidence="3">The sequence shown here is derived from an EMBL/GenBank/DDBJ whole genome shotgun (WGS) entry which is preliminary data.</text>
</comment>
<feature type="region of interest" description="Disordered" evidence="1">
    <location>
        <begin position="429"/>
        <end position="466"/>
    </location>
</feature>
<feature type="compositionally biased region" description="Basic and acidic residues" evidence="1">
    <location>
        <begin position="553"/>
        <end position="570"/>
    </location>
</feature>
<sequence length="570" mass="64674">MGPTQLVAPARTWYRQFLKQARLLAFVWQDPVLYASHRTIAKDIAQKLRNDIHAFEKHKRQQQERLLQRSEANPGVKLDHLDKQVYTTEGKEKDRLVRVRARARKKLKQLAAANVGWPHAVERALDQAYGRTGPIRWNLLRPFLPKHDVQTGRLKASKKTGKPAAEPKAPLPRRQQSPTITPSLRSLLLSGTAHKGSNPNQSHLELPPKLVLALKKKSGLYPSENEAVAMLQGAERNLQAVGITRRREANARWRWLTSHITKLQPPIESERNEDPMQGPLSDDPGRQVGVIEAKIMDRHPNLPARVRRDLERQEGALLHGSESDDGRHRPPTQSPPYLSSARQLAAELGRGDEENFHTPETEKKLAQATRKEKFKWKEPSQLEMDLTRPSYNLVHHGGWSRSGFIDYERDHRARRRVWQHLLQKIPKAVYPSSAPADQARSHTEDDQFRSAEMDARRSSADDVSQGTEASFVELALPHNDNDDSGGPGATRHLTLQARSQAYQLVPAREWRFWTDYGPSFSDKGAAKQKQGGPSTKLVESEYAHVNPVGPRPVRPDTARWTRPDELAFLD</sequence>
<dbReference type="AlphaFoldDB" id="A0AAN6GVL3"/>
<proteinExistence type="predicted"/>
<feature type="region of interest" description="Disordered" evidence="1">
    <location>
        <begin position="546"/>
        <end position="570"/>
    </location>
</feature>
<dbReference type="InterPro" id="IPR046896">
    <property type="entry name" value="Cup1-like_N"/>
</dbReference>
<dbReference type="Proteomes" id="UP001176517">
    <property type="component" value="Unassembled WGS sequence"/>
</dbReference>
<reference evidence="3" key="1">
    <citation type="journal article" date="2023" name="PhytoFront">
        <title>Draft Genome Resources of Seven Strains of Tilletia horrida, Causal Agent of Kernel Smut of Rice.</title>
        <authorList>
            <person name="Khanal S."/>
            <person name="Antony Babu S."/>
            <person name="Zhou X.G."/>
        </authorList>
    </citation>
    <scope>NUCLEOTIDE SEQUENCE</scope>
    <source>
        <strain evidence="3">TX6</strain>
    </source>
</reference>
<dbReference type="Pfam" id="PF20263">
    <property type="entry name" value="LYRM2-like"/>
    <property type="match status" value="1"/>
</dbReference>
<feature type="region of interest" description="Disordered" evidence="1">
    <location>
        <begin position="148"/>
        <end position="179"/>
    </location>
</feature>
<keyword evidence="4" id="KW-1185">Reference proteome</keyword>